<dbReference type="Gene3D" id="1.20.1170.10">
    <property type="match status" value="1"/>
</dbReference>
<dbReference type="NCBIfam" id="NF033928">
    <property type="entry name" value="alph_xenorhab_A"/>
    <property type="match status" value="1"/>
</dbReference>
<dbReference type="EMBL" id="LOHG01000009">
    <property type="protein sequence ID" value="MCI8210961.1"/>
    <property type="molecule type" value="Genomic_DNA"/>
</dbReference>
<evidence type="ECO:0000313" key="2">
    <source>
        <dbReference type="EMBL" id="MCI8210961.1"/>
    </source>
</evidence>
<sequence>MTYQYDTPVADDTLVDEASRAPLILIHASVGRLPDSTRGPGLILTKDQILDIKRYEMEGLALPVELGAVIGYLGYNEGDGAGKGLEPKDFQKTFTLINNHARTWNPLRTDLIAVTSKLQIFAGDIKNNGITMQEIISDVRTLNKLDTYNIRTLEDLRKLKDELGDRLKEFQFDAADKYTVSQFSYFLDNILEAVKRQQSDADTLKKRLDKFSIDLAEKVIPEIKIKIETINNSNLAHAIKTLSENIELRATKIEELNAAYKNSVKSALEAASQLNIVGLGIAIYNGVEAEKIRKERNELRREQEGKIAEMRTKDKVLASLHRVRSKLQDLDAIAVDADMATKNLAIVWNHLTLFIERSRQGVDTINDALNLYQFRDHFRSVVTPWETIGRDAALLYEVFDQADKEFREENNPNTNMQRQSITPRQLYSVGV</sequence>
<dbReference type="CDD" id="cd22657">
    <property type="entry name" value="ClyA_XaxA-like"/>
    <property type="match status" value="1"/>
</dbReference>
<proteinExistence type="predicted"/>
<dbReference type="RefSeq" id="WP_243247170.1">
    <property type="nucleotide sequence ID" value="NZ_LOHG01000009.1"/>
</dbReference>
<protein>
    <recommendedName>
        <fullName evidence="4">Binary cytotoxin component</fullName>
    </recommendedName>
</protein>
<keyword evidence="1" id="KW-0175">Coiled coil</keyword>
<keyword evidence="3" id="KW-1185">Reference proteome</keyword>
<dbReference type="SUPFAM" id="SSF58100">
    <property type="entry name" value="Bacterial hemolysins"/>
    <property type="match status" value="1"/>
</dbReference>
<evidence type="ECO:0000313" key="3">
    <source>
        <dbReference type="Proteomes" id="UP001320513"/>
    </source>
</evidence>
<dbReference type="Proteomes" id="UP001320513">
    <property type="component" value="Unassembled WGS sequence"/>
</dbReference>
<reference evidence="2 3" key="1">
    <citation type="submission" date="2015-12" db="EMBL/GenBank/DDBJ databases">
        <title>Phylogenomics in the description of a new species in the Pseudomonas syringae group.</title>
        <authorList>
            <person name="Busquets A."/>
            <person name="Gomila M."/>
            <person name="Beiki F."/>
            <person name="Rahimian H."/>
            <person name="Mulet M."/>
            <person name="Sanchez D."/>
            <person name="Garcia-Valdes E."/>
            <person name="Lalucat J."/>
        </authorList>
    </citation>
    <scope>NUCLEOTIDE SEQUENCE [LARGE SCALE GENOMIC DNA]</scope>
    <source>
        <strain evidence="2 3">S25</strain>
    </source>
</reference>
<gene>
    <name evidence="2" type="ORF">AUC61_15615</name>
</gene>
<evidence type="ECO:0008006" key="4">
    <source>
        <dbReference type="Google" id="ProtNLM"/>
    </source>
</evidence>
<name>A0ABS9ZLE3_9PSED</name>
<organism evidence="2 3">
    <name type="scientific">Pseudomonas maioricensis</name>
    <dbReference type="NCBI Taxonomy" id="1766623"/>
    <lineage>
        <taxon>Bacteria</taxon>
        <taxon>Pseudomonadati</taxon>
        <taxon>Pseudomonadota</taxon>
        <taxon>Gammaproteobacteria</taxon>
        <taxon>Pseudomonadales</taxon>
        <taxon>Pseudomonadaceae</taxon>
        <taxon>Pseudomonas</taxon>
    </lineage>
</organism>
<accession>A0ABS9ZLE3</accession>
<feature type="coiled-coil region" evidence="1">
    <location>
        <begin position="153"/>
        <end position="207"/>
    </location>
</feature>
<evidence type="ECO:0000256" key="1">
    <source>
        <dbReference type="SAM" id="Coils"/>
    </source>
</evidence>
<comment type="caution">
    <text evidence="2">The sequence shown here is derived from an EMBL/GenBank/DDBJ whole genome shotgun (WGS) entry which is preliminary data.</text>
</comment>